<evidence type="ECO:0008006" key="3">
    <source>
        <dbReference type="Google" id="ProtNLM"/>
    </source>
</evidence>
<dbReference type="PATRIC" id="fig|1423776.4.peg.2151"/>
<keyword evidence="2" id="KW-1185">Reference proteome</keyword>
<dbReference type="AlphaFoldDB" id="A0A0R1LMZ1"/>
<comment type="caution">
    <text evidence="1">The sequence shown here is derived from an EMBL/GenBank/DDBJ whole genome shotgun (WGS) entry which is preliminary data.</text>
</comment>
<gene>
    <name evidence="1" type="ORF">FD04_GL002124</name>
</gene>
<name>A0A0R1LMZ1_9LACO</name>
<dbReference type="InterPro" id="IPR016977">
    <property type="entry name" value="ComGF"/>
</dbReference>
<dbReference type="RefSeq" id="WP_054701462.1">
    <property type="nucleotide sequence ID" value="NZ_AZEE01000030.1"/>
</dbReference>
<proteinExistence type="predicted"/>
<evidence type="ECO:0000313" key="1">
    <source>
        <dbReference type="EMBL" id="KRK97262.1"/>
    </source>
</evidence>
<reference evidence="1 2" key="1">
    <citation type="journal article" date="2015" name="Genome Announc.">
        <title>Expanding the biotechnology potential of lactobacilli through comparative genomics of 213 strains and associated genera.</title>
        <authorList>
            <person name="Sun Z."/>
            <person name="Harris H.M."/>
            <person name="McCann A."/>
            <person name="Guo C."/>
            <person name="Argimon S."/>
            <person name="Zhang W."/>
            <person name="Yang X."/>
            <person name="Jeffery I.B."/>
            <person name="Cooney J.C."/>
            <person name="Kagawa T.F."/>
            <person name="Liu W."/>
            <person name="Song Y."/>
            <person name="Salvetti E."/>
            <person name="Wrobel A."/>
            <person name="Rasinkangas P."/>
            <person name="Parkhill J."/>
            <person name="Rea M.C."/>
            <person name="O'Sullivan O."/>
            <person name="Ritari J."/>
            <person name="Douillard F.P."/>
            <person name="Paul Ross R."/>
            <person name="Yang R."/>
            <person name="Briner A.E."/>
            <person name="Felis G.E."/>
            <person name="de Vos W.M."/>
            <person name="Barrangou R."/>
            <person name="Klaenhammer T.R."/>
            <person name="Caufield P.W."/>
            <person name="Cui Y."/>
            <person name="Zhang H."/>
            <person name="O'Toole P.W."/>
        </authorList>
    </citation>
    <scope>NUCLEOTIDE SEQUENCE [LARGE SCALE GENOMIC DNA]</scope>
    <source>
        <strain evidence="1 2">DSM 19909</strain>
    </source>
</reference>
<accession>A0A0R1LMZ1</accession>
<evidence type="ECO:0000313" key="2">
    <source>
        <dbReference type="Proteomes" id="UP000051160"/>
    </source>
</evidence>
<dbReference type="OrthoDB" id="2296915at2"/>
<dbReference type="EMBL" id="AZEE01000030">
    <property type="protein sequence ID" value="KRK97262.1"/>
    <property type="molecule type" value="Genomic_DNA"/>
</dbReference>
<dbReference type="STRING" id="1423776.FD04_GL002124"/>
<dbReference type="Proteomes" id="UP000051160">
    <property type="component" value="Unassembled WGS sequence"/>
</dbReference>
<sequence>MTSIAIVSIQFGLQMLNGQSQQRAQGQLAWYYLLGEIESKEYHFSLTQVNKSSVELKQAAGKLKGRRFILAGYKEQLILTTFKGGYLPVMRQVVRFQFREEHHHLRIMVTTKQGQQFSALTSVEVPHEKS</sequence>
<dbReference type="Pfam" id="PF15980">
    <property type="entry name" value="ComGF"/>
    <property type="match status" value="1"/>
</dbReference>
<organism evidence="1 2">
    <name type="scientific">Secundilactobacillus odoratitofui DSM 19909 = JCM 15043</name>
    <dbReference type="NCBI Taxonomy" id="1423776"/>
    <lineage>
        <taxon>Bacteria</taxon>
        <taxon>Bacillati</taxon>
        <taxon>Bacillota</taxon>
        <taxon>Bacilli</taxon>
        <taxon>Lactobacillales</taxon>
        <taxon>Lactobacillaceae</taxon>
        <taxon>Secundilactobacillus</taxon>
    </lineage>
</organism>
<protein>
    <recommendedName>
        <fullName evidence="3">Competence protein ComGF</fullName>
    </recommendedName>
</protein>